<keyword evidence="2" id="KW-1185">Reference proteome</keyword>
<evidence type="ECO:0000313" key="1">
    <source>
        <dbReference type="EMBL" id="KAJ4834029.1"/>
    </source>
</evidence>
<reference evidence="1" key="1">
    <citation type="submission" date="2022-02" db="EMBL/GenBank/DDBJ databases">
        <authorList>
            <person name="Henning P.M."/>
            <person name="McCubbin A.G."/>
            <person name="Shore J.S."/>
        </authorList>
    </citation>
    <scope>NUCLEOTIDE SEQUENCE</scope>
    <source>
        <strain evidence="1">F60SS</strain>
        <tissue evidence="1">Leaves</tissue>
    </source>
</reference>
<protein>
    <submittedName>
        <fullName evidence="1">Uncharacterized protein</fullName>
    </submittedName>
</protein>
<evidence type="ECO:0000313" key="2">
    <source>
        <dbReference type="Proteomes" id="UP001141552"/>
    </source>
</evidence>
<comment type="caution">
    <text evidence="1">The sequence shown here is derived from an EMBL/GenBank/DDBJ whole genome shotgun (WGS) entry which is preliminary data.</text>
</comment>
<reference evidence="1" key="2">
    <citation type="journal article" date="2023" name="Plants (Basel)">
        <title>Annotation of the Turnera subulata (Passifloraceae) Draft Genome Reveals the S-Locus Evolved after the Divergence of Turneroideae from Passifloroideae in a Stepwise Manner.</title>
        <authorList>
            <person name="Henning P.M."/>
            <person name="Roalson E.H."/>
            <person name="Mir W."/>
            <person name="McCubbin A.G."/>
            <person name="Shore J.S."/>
        </authorList>
    </citation>
    <scope>NUCLEOTIDE SEQUENCE</scope>
    <source>
        <strain evidence="1">F60SS</strain>
    </source>
</reference>
<dbReference type="OrthoDB" id="1253369at2759"/>
<dbReference type="EMBL" id="JAKUCV010004797">
    <property type="protein sequence ID" value="KAJ4834029.1"/>
    <property type="molecule type" value="Genomic_DNA"/>
</dbReference>
<accession>A0A9Q0JA86</accession>
<gene>
    <name evidence="1" type="ORF">Tsubulata_010743</name>
</gene>
<proteinExistence type="predicted"/>
<organism evidence="1 2">
    <name type="scientific">Turnera subulata</name>
    <dbReference type="NCBI Taxonomy" id="218843"/>
    <lineage>
        <taxon>Eukaryota</taxon>
        <taxon>Viridiplantae</taxon>
        <taxon>Streptophyta</taxon>
        <taxon>Embryophyta</taxon>
        <taxon>Tracheophyta</taxon>
        <taxon>Spermatophyta</taxon>
        <taxon>Magnoliopsida</taxon>
        <taxon>eudicotyledons</taxon>
        <taxon>Gunneridae</taxon>
        <taxon>Pentapetalae</taxon>
        <taxon>rosids</taxon>
        <taxon>fabids</taxon>
        <taxon>Malpighiales</taxon>
        <taxon>Passifloraceae</taxon>
        <taxon>Turnera</taxon>
    </lineage>
</organism>
<dbReference type="AlphaFoldDB" id="A0A9Q0JA86"/>
<name>A0A9Q0JA86_9ROSI</name>
<dbReference type="Proteomes" id="UP001141552">
    <property type="component" value="Unassembled WGS sequence"/>
</dbReference>
<sequence>MVDNMINPEVRRRENGGSSKFFLNHLRIVRFHCWEMDYAFLLLVGFVVMTARNLEKIVISPSPTFIYKKILLSLPRASPRAVILFT</sequence>